<dbReference type="SUPFAM" id="SSF48371">
    <property type="entry name" value="ARM repeat"/>
    <property type="match status" value="2"/>
</dbReference>
<dbReference type="InterPro" id="IPR044978">
    <property type="entry name" value="GRV2/DNAJC13"/>
</dbReference>
<dbReference type="CDD" id="cd06257">
    <property type="entry name" value="DnaJ"/>
    <property type="match status" value="1"/>
</dbReference>
<dbReference type="PANTHER" id="PTHR36983:SF2">
    <property type="entry name" value="DNAJ HOMOLOG SUBFAMILY C MEMBER 13"/>
    <property type="match status" value="1"/>
</dbReference>
<evidence type="ECO:0000313" key="3">
    <source>
        <dbReference type="EMBL" id="KAL3285792.1"/>
    </source>
</evidence>
<dbReference type="Pfam" id="PF00226">
    <property type="entry name" value="DnaJ"/>
    <property type="match status" value="1"/>
</dbReference>
<feature type="region of interest" description="Disordered" evidence="1">
    <location>
        <begin position="1739"/>
        <end position="1762"/>
    </location>
</feature>
<dbReference type="SMART" id="SM00271">
    <property type="entry name" value="DnaJ"/>
    <property type="match status" value="1"/>
</dbReference>
<protein>
    <recommendedName>
        <fullName evidence="2">J domain-containing protein</fullName>
    </recommendedName>
</protein>
<dbReference type="FunFam" id="1.10.287.110:FF:000007">
    <property type="entry name" value="DnaJ (Hsp40) homolog, subfamily C, member 13"/>
    <property type="match status" value="1"/>
</dbReference>
<dbReference type="Pfam" id="PF14237">
    <property type="entry name" value="GYF_2"/>
    <property type="match status" value="1"/>
</dbReference>
<dbReference type="InterPro" id="IPR011989">
    <property type="entry name" value="ARM-like"/>
</dbReference>
<dbReference type="PANTHER" id="PTHR36983">
    <property type="entry name" value="DNAJ HOMOLOG SUBFAMILY C MEMBER 13"/>
    <property type="match status" value="1"/>
</dbReference>
<dbReference type="InterPro" id="IPR001623">
    <property type="entry name" value="DnaJ_domain"/>
</dbReference>
<gene>
    <name evidence="3" type="ORF">HHI36_000316</name>
</gene>
<dbReference type="InterPro" id="IPR045802">
    <property type="entry name" value="GRV2/DNAJC13_N"/>
</dbReference>
<dbReference type="InterPro" id="IPR036869">
    <property type="entry name" value="J_dom_sf"/>
</dbReference>
<evidence type="ECO:0000313" key="4">
    <source>
        <dbReference type="Proteomes" id="UP001516400"/>
    </source>
</evidence>
<keyword evidence="4" id="KW-1185">Reference proteome</keyword>
<sequence length="1762" mass="200989">MVCALMHPMHEESDLKQEQLNKLSLLQTKSFLESLLDMWISHIKQGTGALVVSAMLDFLTFALCVPYSETTDGRHFDILLEMVSERGRSLFRLFQHPSMAIIKGAGLVMRALIEEGEAETAARMQELALAEGALPSHLLAALYTQGSDGRLLTHRQLSRHLVGLWVTGNPTAMGLLKRILPTGLTNFLDSHDKVPEDAVERELLNYRDNLKLAQDHASRNRKNPNWVAVERKIKLMEKQVEHYTNLAIQHWGARVGLSVDRKEKNKERPVVLRRRRERIKAEANWALFYYQFNQDHALPNLIWNHKTREELRSALDNEVRLFGNDRELAGSALVAWNHQEFELSYQCLADEIKIGDYYLRLLLEMDDNNDDSPIRRSYEFFNDLYHRFLLTNKVEMKCMCLQAMSIVYGRYYEDIGPFSDTKYMISMLERCVDKMERDRIVMFINKLILHHKNVRDIVDSGGVRIFVDLMTLAHLHTSRAVIPTQTNVIEAGPGMKIVQEKEWYYIRNSEEGRQGPVSFEEMKDLFNKNEVNPRTRCWAMGLDGWRPLAQLPQLKWTLIAKGQQVLNESELATYLLKILIKMCEYYPSRDKDDAIIRPLPKVKRILSEPTCLSHIVQLLLTFDPILVEKVATLLHDVMKDNPEISKVYTTGVFFFILMYTGSNVLPIARFLQLTHIKQAFKSDDNFTSDIMQRSILGQLLPEAMVYYLENHGADKFAQIFLGEFDTPEAIWNREMRRMLIEKIAAHIADFTPRLRSHTMARYVYIAIPAVRYPQLEHELFCNIFYLRHLCDSVKFPDWPIPDPVMLLKNVLESWKSEVEKKPPIMTVEEAYKKLELDGTQHEESTIRKAYYRLATIYHPDKNPAGREQFEAVNQAYEFLCSRSSWNTDGPNPNNIVLILQTQSILFHRYSDELKPYKYAGYPQLIKTIRMETADDQLFSKSAPLLSAASELAYFTVHCSALNAEELRRENGLEVLLDAYTRCVNVLNKSSKPNEVAVQVCMHITRCFSVAAQFPACREKMVDLKQLIKDLCRILYFKHLTKLCSVATQCVKALSIDSILQLELLKSGALWHLLLFMFNYDFTLDEGGVEKSEDANQQEVSNRLAKEAVKACAALGGYVQGDDQPPVNNLCRSILDKLLTPYLADQLGNEHPELVLKTLNSNSESPYLVWDNSTRAELIDFLENQRSSREDLDLTVTSDFKYSAHKDELRIGGIFIKMYNEQPTYIIKDAKGFTIHLLKFISDQYPQLRDLENIAFSVTIETRLKETVMALEALTHVIRNNSGVEIQCIGHFQLIFGLLHVDHIPVQKGALNVISVVTRTNECINDIASIEVLGYLLSVLYSLQEQQPQILATLHALMSTTRIVKEALTKGAVVYLLDMFCNSTHPQIRQTCAELLAKMTSDKLVGPKVRLVLSAFLPPIFADAMRDSPETAVSMFESEHEHPELIWDQEAKDRVCLAVAKLRKEHHMNQSATPSAVWKMPDTNGLSNFSNPNEIMVGGVYLRIFIANPSWTLRKPKEFLSELLEMCLSTMAKDKPNVDLLELATNALCSLLQTQPVLLDFIPSMGHIPRLCQQMGSNIRQICVPKSAILIFNSLSLSTICINAIAQTDCMHPLKQAMQVRRDMVAVACEALSRLFSNNQEQLVKQALDVDFVQFLLNLLEARLEVIENPAMTKAQIVKALKSMGQSLLYGDRVNAILEKSPVWAEYKDQRHDLFICNSPIAGYLTAGTPTSAGYLTQGPSNKVSVAPPPVDKEDPALHFNTP</sequence>
<dbReference type="EMBL" id="JABFTP020000185">
    <property type="protein sequence ID" value="KAL3285792.1"/>
    <property type="molecule type" value="Genomic_DNA"/>
</dbReference>
<dbReference type="Proteomes" id="UP001516400">
    <property type="component" value="Unassembled WGS sequence"/>
</dbReference>
<dbReference type="Pfam" id="PF19432">
    <property type="entry name" value="RME-8_N"/>
    <property type="match status" value="1"/>
</dbReference>
<comment type="caution">
    <text evidence="3">The sequence shown here is derived from an EMBL/GenBank/DDBJ whole genome shotgun (WGS) entry which is preliminary data.</text>
</comment>
<organism evidence="3 4">
    <name type="scientific">Cryptolaemus montrouzieri</name>
    <dbReference type="NCBI Taxonomy" id="559131"/>
    <lineage>
        <taxon>Eukaryota</taxon>
        <taxon>Metazoa</taxon>
        <taxon>Ecdysozoa</taxon>
        <taxon>Arthropoda</taxon>
        <taxon>Hexapoda</taxon>
        <taxon>Insecta</taxon>
        <taxon>Pterygota</taxon>
        <taxon>Neoptera</taxon>
        <taxon>Endopterygota</taxon>
        <taxon>Coleoptera</taxon>
        <taxon>Polyphaga</taxon>
        <taxon>Cucujiformia</taxon>
        <taxon>Coccinelloidea</taxon>
        <taxon>Coccinellidae</taxon>
        <taxon>Scymninae</taxon>
        <taxon>Scymnini</taxon>
        <taxon>Cryptolaemus</taxon>
    </lineage>
</organism>
<reference evidence="3 4" key="1">
    <citation type="journal article" date="2021" name="BMC Biol.">
        <title>Horizontally acquired antibacterial genes associated with adaptive radiation of ladybird beetles.</title>
        <authorList>
            <person name="Li H.S."/>
            <person name="Tang X.F."/>
            <person name="Huang Y.H."/>
            <person name="Xu Z.Y."/>
            <person name="Chen M.L."/>
            <person name="Du X.Y."/>
            <person name="Qiu B.Y."/>
            <person name="Chen P.T."/>
            <person name="Zhang W."/>
            <person name="Slipinski A."/>
            <person name="Escalona H.E."/>
            <person name="Waterhouse R.M."/>
            <person name="Zwick A."/>
            <person name="Pang H."/>
        </authorList>
    </citation>
    <scope>NUCLEOTIDE SEQUENCE [LARGE SCALE GENOMIC DNA]</scope>
    <source>
        <strain evidence="3">SYSU2018</strain>
    </source>
</reference>
<accession>A0ABD2P501</accession>
<proteinExistence type="predicted"/>
<evidence type="ECO:0000256" key="1">
    <source>
        <dbReference type="SAM" id="MobiDB-lite"/>
    </source>
</evidence>
<dbReference type="Gene3D" id="1.10.287.110">
    <property type="entry name" value="DnaJ domain"/>
    <property type="match status" value="1"/>
</dbReference>
<name>A0ABD2P501_9CUCU</name>
<dbReference type="InterPro" id="IPR016024">
    <property type="entry name" value="ARM-type_fold"/>
</dbReference>
<dbReference type="PROSITE" id="PS50076">
    <property type="entry name" value="DNAJ_2"/>
    <property type="match status" value="1"/>
</dbReference>
<dbReference type="InterPro" id="IPR025640">
    <property type="entry name" value="GYF_2"/>
</dbReference>
<dbReference type="Gene3D" id="1.25.10.10">
    <property type="entry name" value="Leucine-rich Repeat Variant"/>
    <property type="match status" value="2"/>
</dbReference>
<feature type="domain" description="J" evidence="2">
    <location>
        <begin position="829"/>
        <end position="884"/>
    </location>
</feature>
<evidence type="ECO:0000259" key="2">
    <source>
        <dbReference type="PROSITE" id="PS50076"/>
    </source>
</evidence>